<dbReference type="Pfam" id="PF02464">
    <property type="entry name" value="CinA"/>
    <property type="match status" value="1"/>
</dbReference>
<evidence type="ECO:0000259" key="1">
    <source>
        <dbReference type="Pfam" id="PF02464"/>
    </source>
</evidence>
<reference evidence="2 3" key="1">
    <citation type="submission" date="2024-09" db="EMBL/GenBank/DDBJ databases">
        <authorList>
            <person name="Sun Q."/>
            <person name="Mori K."/>
        </authorList>
    </citation>
    <scope>NUCLEOTIDE SEQUENCE [LARGE SCALE GENOMIC DNA]</scope>
    <source>
        <strain evidence="2 3">CGMCC 1.15906</strain>
    </source>
</reference>
<dbReference type="RefSeq" id="WP_380044324.1">
    <property type="nucleotide sequence ID" value="NZ_JBHLTC010000006.1"/>
</dbReference>
<comment type="caution">
    <text evidence="2">The sequence shown here is derived from an EMBL/GenBank/DDBJ whole genome shotgun (WGS) entry which is preliminary data.</text>
</comment>
<feature type="domain" description="CinA C-terminal" evidence="1">
    <location>
        <begin position="11"/>
        <end position="157"/>
    </location>
</feature>
<evidence type="ECO:0000313" key="2">
    <source>
        <dbReference type="EMBL" id="MFC0623619.1"/>
    </source>
</evidence>
<dbReference type="SUPFAM" id="SSF142433">
    <property type="entry name" value="CinA-like"/>
    <property type="match status" value="1"/>
</dbReference>
<keyword evidence="3" id="KW-1185">Reference proteome</keyword>
<gene>
    <name evidence="2" type="ORF">ACFFGN_06065</name>
</gene>
<organism evidence="2 3">
    <name type="scientific">Kribbella deserti</name>
    <dbReference type="NCBI Taxonomy" id="1926257"/>
    <lineage>
        <taxon>Bacteria</taxon>
        <taxon>Bacillati</taxon>
        <taxon>Actinomycetota</taxon>
        <taxon>Actinomycetes</taxon>
        <taxon>Propionibacteriales</taxon>
        <taxon>Kribbellaceae</taxon>
        <taxon>Kribbella</taxon>
    </lineage>
</organism>
<proteinExistence type="predicted"/>
<dbReference type="NCBIfam" id="TIGR00199">
    <property type="entry name" value="PncC_domain"/>
    <property type="match status" value="1"/>
</dbReference>
<dbReference type="Gene3D" id="3.90.950.20">
    <property type="entry name" value="CinA-like"/>
    <property type="match status" value="1"/>
</dbReference>
<accession>A0ABV6QG47</accession>
<dbReference type="InterPro" id="IPR008136">
    <property type="entry name" value="CinA_C"/>
</dbReference>
<sequence length="160" mass="16061">MSVADLTEEGEQLATAIATRVLKSGQTVAVAESLTSGNLASHLGAAPDASKWFAGGVVAYAAEVKFQVLDVEPGPVVTAKCAGEMARGVVRLLGSDLGVSITGVGGPDPEEGHPAGTVFIAVSTGHDETVTEHHLDGDPAQVVSAAAVEALKLLLAALKP</sequence>
<dbReference type="InterPro" id="IPR036653">
    <property type="entry name" value="CinA-like_C"/>
</dbReference>
<dbReference type="Proteomes" id="UP001589890">
    <property type="component" value="Unassembled WGS sequence"/>
</dbReference>
<dbReference type="EMBL" id="JBHLTC010000006">
    <property type="protein sequence ID" value="MFC0623619.1"/>
    <property type="molecule type" value="Genomic_DNA"/>
</dbReference>
<name>A0ABV6QG47_9ACTN</name>
<protein>
    <submittedName>
        <fullName evidence="2">CinA family protein</fullName>
    </submittedName>
</protein>
<evidence type="ECO:0000313" key="3">
    <source>
        <dbReference type="Proteomes" id="UP001589890"/>
    </source>
</evidence>